<organism evidence="3 4">
    <name type="scientific">Trichoderma gamsii</name>
    <dbReference type="NCBI Taxonomy" id="398673"/>
    <lineage>
        <taxon>Eukaryota</taxon>
        <taxon>Fungi</taxon>
        <taxon>Dikarya</taxon>
        <taxon>Ascomycota</taxon>
        <taxon>Pezizomycotina</taxon>
        <taxon>Sordariomycetes</taxon>
        <taxon>Hypocreomycetidae</taxon>
        <taxon>Hypocreales</taxon>
        <taxon>Hypocreaceae</taxon>
        <taxon>Trichoderma</taxon>
    </lineage>
</organism>
<dbReference type="Gene3D" id="1.25.40.90">
    <property type="match status" value="1"/>
</dbReference>
<evidence type="ECO:0000313" key="4">
    <source>
        <dbReference type="Proteomes" id="UP000054821"/>
    </source>
</evidence>
<dbReference type="PANTHER" id="PTHR15921:SF3">
    <property type="entry name" value="PRE-MRNA CLEAVAGE COMPLEX 2 PROTEIN PCF11"/>
    <property type="match status" value="1"/>
</dbReference>
<evidence type="ECO:0000259" key="2">
    <source>
        <dbReference type="PROSITE" id="PS51391"/>
    </source>
</evidence>
<proteinExistence type="predicted"/>
<dbReference type="GeneID" id="29981139"/>
<dbReference type="InterPro" id="IPR008942">
    <property type="entry name" value="ENTH_VHS"/>
</dbReference>
<name>A0A2P4ZM10_9HYPO</name>
<reference evidence="3 4" key="1">
    <citation type="journal article" date="2016" name="Genome Announc.">
        <title>Draft Whole-Genome Sequence of Trichoderma gamsii T6085, a Promising Biocontrol Agent of Fusarium Head Blight on Wheat.</title>
        <authorList>
            <person name="Baroncelli R."/>
            <person name="Zapparata A."/>
            <person name="Piaggeschi G."/>
            <person name="Sarrocco S."/>
            <person name="Vannacci G."/>
        </authorList>
    </citation>
    <scope>NUCLEOTIDE SEQUENCE [LARGE SCALE GENOMIC DNA]</scope>
    <source>
        <strain evidence="3 4">T6085</strain>
    </source>
</reference>
<dbReference type="InterPro" id="IPR047415">
    <property type="entry name" value="Pcf11_CID"/>
</dbReference>
<dbReference type="Pfam" id="PF11526">
    <property type="entry name" value="Pfc11_Clp1_ID"/>
    <property type="match status" value="1"/>
</dbReference>
<keyword evidence="4" id="KW-1185">Reference proteome</keyword>
<dbReference type="EMBL" id="JPDN02000018">
    <property type="protein sequence ID" value="PON25342.1"/>
    <property type="molecule type" value="Genomic_DNA"/>
</dbReference>
<gene>
    <name evidence="3" type="ORF">TGAM01_v205636</name>
</gene>
<dbReference type="AlphaFoldDB" id="A0A2P4ZM10"/>
<dbReference type="InterPro" id="IPR021605">
    <property type="entry name" value="Pcf11_Clp1-ID"/>
</dbReference>
<dbReference type="GO" id="GO:0006369">
    <property type="term" value="P:termination of RNA polymerase II transcription"/>
    <property type="evidence" value="ECO:0007669"/>
    <property type="project" value="InterPro"/>
</dbReference>
<feature type="region of interest" description="Disordered" evidence="1">
    <location>
        <begin position="404"/>
        <end position="445"/>
    </location>
</feature>
<dbReference type="CDD" id="cd16982">
    <property type="entry name" value="CID_Pcf11"/>
    <property type="match status" value="1"/>
</dbReference>
<feature type="region of interest" description="Disordered" evidence="1">
    <location>
        <begin position="681"/>
        <end position="701"/>
    </location>
</feature>
<dbReference type="InterPro" id="IPR006569">
    <property type="entry name" value="CID_dom"/>
</dbReference>
<sequence>MSSDGDEVAEDYRLALEDLSSNMRFEISNLTVIARENTEHALAIAEVLQQHILKAPPNKKLPALYVMDSIVKNVGTPYTLYFGRTLFKIFMESYSVVDHGVRRKMEEMLKTWKDPVPGSMDTRPVFSHELVRPIENALMKARAASMPQQAQGPIPGRPRSAMFPNRNTPTPPGMRGYAGPAGNFPPQPHPFANGGHPGEPVAGYPGQQVRFISSNSAPLLLGFRSDRVCIQPAPYPPSSTPTPYNSTPAPFPQAAQGPYGSGLPLPSGISVETLSSDIQALIVAMRAEFSQNPHDSGAQSRLKALLDLQSVVQHSNLPPDQLELIKNKVTELAAVTIRATLGHSSANSTPIPAPVAPPSMALPVHPPSTSVTPSPVPAAQSAAPVTLDSLLGKGAMAALLSMQSGNSQHNNSTPTPPFAGVPIRSPQMNHNEPRKAAAAPPPMAAAPISGASSLLDQLRAAGMLPPSTPTNVPAPSQPPVAPVLPPSLFASGLPASIASLLAAHKPDSGRPRADSPANSTGLDFALKKQFRPEYIAALYDDLGPPCTQCGRRFRTDAEGRRKKTAHMDWHFQVHQRSTEAEKRGTHRSWYVDQQDWLKAREAVDAIHDVSSKEEAAQASKDAEGPKYILVPDPSSGINTVCPICQERFENKWLDTVQEWVWLDTMLVGNRAYHASCRAEATRDREFTPGHSRRTPEPVLGKRKAEAGLLSPKTRVQKSFM</sequence>
<dbReference type="InterPro" id="IPR045154">
    <property type="entry name" value="PCF11-like"/>
</dbReference>
<dbReference type="GO" id="GO:0003729">
    <property type="term" value="F:mRNA binding"/>
    <property type="evidence" value="ECO:0007669"/>
    <property type="project" value="InterPro"/>
</dbReference>
<dbReference type="GO" id="GO:0031124">
    <property type="term" value="P:mRNA 3'-end processing"/>
    <property type="evidence" value="ECO:0007669"/>
    <property type="project" value="InterPro"/>
</dbReference>
<dbReference type="Pfam" id="PF21936">
    <property type="entry name" value="Pcf11_C"/>
    <property type="match status" value="1"/>
</dbReference>
<protein>
    <recommendedName>
        <fullName evidence="2">CID domain-containing protein</fullName>
    </recommendedName>
</protein>
<feature type="domain" description="CID" evidence="2">
    <location>
        <begin position="4"/>
        <end position="142"/>
    </location>
</feature>
<accession>A0A2P4ZM10</accession>
<dbReference type="GO" id="GO:0005737">
    <property type="term" value="C:cytoplasm"/>
    <property type="evidence" value="ECO:0007669"/>
    <property type="project" value="TreeGrafter"/>
</dbReference>
<dbReference type="PANTHER" id="PTHR15921">
    <property type="entry name" value="PRE-MRNA CLEAVAGE COMPLEX II"/>
    <property type="match status" value="1"/>
</dbReference>
<dbReference type="PROSITE" id="PS51391">
    <property type="entry name" value="CID"/>
    <property type="match status" value="1"/>
</dbReference>
<dbReference type="GO" id="GO:0005849">
    <property type="term" value="C:mRNA cleavage factor complex"/>
    <property type="evidence" value="ECO:0007669"/>
    <property type="project" value="InterPro"/>
</dbReference>
<evidence type="ECO:0000256" key="1">
    <source>
        <dbReference type="SAM" id="MobiDB-lite"/>
    </source>
</evidence>
<dbReference type="InterPro" id="IPR054127">
    <property type="entry name" value="Pcf11_C"/>
</dbReference>
<dbReference type="FunFam" id="1.25.40.90:FF:000016">
    <property type="entry name" value="mRNA cleavage factor complex component Pcf11"/>
    <property type="match status" value="1"/>
</dbReference>
<dbReference type="SUPFAM" id="SSF48464">
    <property type="entry name" value="ENTH/VHS domain"/>
    <property type="match status" value="1"/>
</dbReference>
<dbReference type="Proteomes" id="UP000054821">
    <property type="component" value="Unassembled WGS sequence"/>
</dbReference>
<dbReference type="STRING" id="398673.A0A2P4ZM10"/>
<comment type="caution">
    <text evidence="3">The sequence shown here is derived from an EMBL/GenBank/DDBJ whole genome shotgun (WGS) entry which is preliminary data.</text>
</comment>
<dbReference type="RefSeq" id="XP_018665888.1">
    <property type="nucleotide sequence ID" value="XM_018801056.1"/>
</dbReference>
<evidence type="ECO:0000313" key="3">
    <source>
        <dbReference type="EMBL" id="PON25342.1"/>
    </source>
</evidence>
<dbReference type="GO" id="GO:0000993">
    <property type="term" value="F:RNA polymerase II complex binding"/>
    <property type="evidence" value="ECO:0007669"/>
    <property type="project" value="InterPro"/>
</dbReference>
<feature type="compositionally biased region" description="Polar residues" evidence="1">
    <location>
        <begin position="404"/>
        <end position="413"/>
    </location>
</feature>
<dbReference type="SMART" id="SM00582">
    <property type="entry name" value="RPR"/>
    <property type="match status" value="1"/>
</dbReference>
<dbReference type="Pfam" id="PF04818">
    <property type="entry name" value="CID"/>
    <property type="match status" value="1"/>
</dbReference>